<protein>
    <submittedName>
        <fullName evidence="1">Type II toxin-antitoxin system RelE/ParE family toxin</fullName>
    </submittedName>
</protein>
<evidence type="ECO:0000313" key="1">
    <source>
        <dbReference type="EMBL" id="PHX53834.1"/>
    </source>
</evidence>
<accession>A0A2G4EWC5</accession>
<dbReference type="RefSeq" id="WP_096829614.1">
    <property type="nucleotide sequence ID" value="NZ_NXIB02000150.1"/>
</dbReference>
<comment type="caution">
    <text evidence="1">The sequence shown here is derived from an EMBL/GenBank/DDBJ whole genome shotgun (WGS) entry which is preliminary data.</text>
</comment>
<organism evidence="1 2">
    <name type="scientific">Tychonema bourrellyi FEM_GT703</name>
    <dbReference type="NCBI Taxonomy" id="2040638"/>
    <lineage>
        <taxon>Bacteria</taxon>
        <taxon>Bacillati</taxon>
        <taxon>Cyanobacteriota</taxon>
        <taxon>Cyanophyceae</taxon>
        <taxon>Oscillatoriophycideae</taxon>
        <taxon>Oscillatoriales</taxon>
        <taxon>Microcoleaceae</taxon>
        <taxon>Tychonema</taxon>
    </lineage>
</organism>
<dbReference type="EMBL" id="NXIB02000150">
    <property type="protein sequence ID" value="PHX53834.1"/>
    <property type="molecule type" value="Genomic_DNA"/>
</dbReference>
<dbReference type="PANTHER" id="PTHR41791:SF1">
    <property type="entry name" value="SSL7039 PROTEIN"/>
    <property type="match status" value="1"/>
</dbReference>
<dbReference type="NCBIfam" id="TIGR02683">
    <property type="entry name" value="upstrm_HI1419"/>
    <property type="match status" value="1"/>
</dbReference>
<dbReference type="InterPro" id="IPR014056">
    <property type="entry name" value="TypeIITA-like_toxin_pred"/>
</dbReference>
<evidence type="ECO:0000313" key="2">
    <source>
        <dbReference type="Proteomes" id="UP000226442"/>
    </source>
</evidence>
<gene>
    <name evidence="1" type="ORF">CP500_019350</name>
</gene>
<keyword evidence="2" id="KW-1185">Reference proteome</keyword>
<dbReference type="PIRSF" id="PIRSF028744">
    <property type="entry name" value="Addict_mod_HI1419"/>
    <property type="match status" value="1"/>
</dbReference>
<dbReference type="AlphaFoldDB" id="A0A2G4EWC5"/>
<dbReference type="PANTHER" id="PTHR41791">
    <property type="entry name" value="SSL7039 PROTEIN"/>
    <property type="match status" value="1"/>
</dbReference>
<proteinExistence type="predicted"/>
<reference evidence="1" key="1">
    <citation type="submission" date="2017-10" db="EMBL/GenBank/DDBJ databases">
        <title>Draft genome sequence of the planktic cyanobacteria Tychonema bourrellyi isolated from alpine lentic freshwater.</title>
        <authorList>
            <person name="Tett A."/>
            <person name="Armanini F."/>
            <person name="Asnicar F."/>
            <person name="Boscaini A."/>
            <person name="Pasolli E."/>
            <person name="Zolfo M."/>
            <person name="Donati C."/>
            <person name="Salmaso N."/>
            <person name="Segata N."/>
        </authorList>
    </citation>
    <scope>NUCLEOTIDE SEQUENCE</scope>
    <source>
        <strain evidence="1">FEM_GT703</strain>
    </source>
</reference>
<name>A0A2G4EWC5_9CYAN</name>
<sequence length="114" mass="13089">MEAQPREVQNYLKTDGTSPFEGWLDSFQDTKTVSKIKKRLRRVELGNLGDYRSLGAGVFELKIDYGPGYRIYFGQIGLTVVLLLCGGDKSTQEQDINQAKKYWRDYERTQSANK</sequence>
<dbReference type="Proteomes" id="UP000226442">
    <property type="component" value="Unassembled WGS sequence"/>
</dbReference>
<dbReference type="OrthoDB" id="9800258at2"/>